<evidence type="ECO:0000256" key="4">
    <source>
        <dbReference type="SAM" id="MobiDB-lite"/>
    </source>
</evidence>
<evidence type="ECO:0000256" key="1">
    <source>
        <dbReference type="ARBA" id="ARBA00004123"/>
    </source>
</evidence>
<comment type="subcellular location">
    <subcellularLocation>
        <location evidence="1">Nucleus</location>
    </subcellularLocation>
</comment>
<dbReference type="EMBL" id="PKPP01005961">
    <property type="protein sequence ID" value="PWA58218.1"/>
    <property type="molecule type" value="Genomic_DNA"/>
</dbReference>
<dbReference type="OrthoDB" id="361693at2759"/>
<feature type="domain" description="Importin N-terminal" evidence="5">
    <location>
        <begin position="79"/>
        <end position="134"/>
    </location>
</feature>
<dbReference type="GO" id="GO:0006606">
    <property type="term" value="P:protein import into nucleus"/>
    <property type="evidence" value="ECO:0007669"/>
    <property type="project" value="TreeGrafter"/>
</dbReference>
<feature type="region of interest" description="Disordered" evidence="4">
    <location>
        <begin position="1"/>
        <end position="43"/>
    </location>
</feature>
<comment type="caution">
    <text evidence="6">The sequence shown here is derived from an EMBL/GenBank/DDBJ whole genome shotgun (WGS) entry which is preliminary data.</text>
</comment>
<dbReference type="PROSITE" id="PS50166">
    <property type="entry name" value="IMPORTIN_B_NT"/>
    <property type="match status" value="1"/>
</dbReference>
<dbReference type="PANTHER" id="PTHR10997">
    <property type="entry name" value="IMPORTIN-7, 8, 11"/>
    <property type="match status" value="1"/>
</dbReference>
<dbReference type="InterPro" id="IPR001494">
    <property type="entry name" value="Importin-beta_N"/>
</dbReference>
<dbReference type="InterPro" id="IPR011989">
    <property type="entry name" value="ARM-like"/>
</dbReference>
<dbReference type="SUPFAM" id="SSF48371">
    <property type="entry name" value="ARM repeat"/>
    <property type="match status" value="1"/>
</dbReference>
<name>A0A2U1MAE6_ARTAN</name>
<dbReference type="InterPro" id="IPR016024">
    <property type="entry name" value="ARM-type_fold"/>
</dbReference>
<evidence type="ECO:0000313" key="6">
    <source>
        <dbReference type="EMBL" id="PWA58218.1"/>
    </source>
</evidence>
<gene>
    <name evidence="6" type="ORF">CTI12_AA379150</name>
</gene>
<dbReference type="STRING" id="35608.A0A2U1MAE6"/>
<dbReference type="GO" id="GO:0031267">
    <property type="term" value="F:small GTPase binding"/>
    <property type="evidence" value="ECO:0007669"/>
    <property type="project" value="InterPro"/>
</dbReference>
<evidence type="ECO:0000313" key="7">
    <source>
        <dbReference type="Proteomes" id="UP000245207"/>
    </source>
</evidence>
<evidence type="ECO:0000256" key="3">
    <source>
        <dbReference type="ARBA" id="ARBA00023242"/>
    </source>
</evidence>
<dbReference type="Proteomes" id="UP000245207">
    <property type="component" value="Unassembled WGS sequence"/>
</dbReference>
<accession>A0A2U1MAE6</accession>
<dbReference type="GO" id="GO:0005635">
    <property type="term" value="C:nuclear envelope"/>
    <property type="evidence" value="ECO:0007669"/>
    <property type="project" value="TreeGrafter"/>
</dbReference>
<reference evidence="6 7" key="1">
    <citation type="journal article" date="2018" name="Mol. Plant">
        <title>The genome of Artemisia annua provides insight into the evolution of Asteraceae family and artemisinin biosynthesis.</title>
        <authorList>
            <person name="Shen Q."/>
            <person name="Zhang L."/>
            <person name="Liao Z."/>
            <person name="Wang S."/>
            <person name="Yan T."/>
            <person name="Shi P."/>
            <person name="Liu M."/>
            <person name="Fu X."/>
            <person name="Pan Q."/>
            <person name="Wang Y."/>
            <person name="Lv Z."/>
            <person name="Lu X."/>
            <person name="Zhang F."/>
            <person name="Jiang W."/>
            <person name="Ma Y."/>
            <person name="Chen M."/>
            <person name="Hao X."/>
            <person name="Li L."/>
            <person name="Tang Y."/>
            <person name="Lv G."/>
            <person name="Zhou Y."/>
            <person name="Sun X."/>
            <person name="Brodelius P.E."/>
            <person name="Rose J.K.C."/>
            <person name="Tang K."/>
        </authorList>
    </citation>
    <scope>NUCLEOTIDE SEQUENCE [LARGE SCALE GENOMIC DNA]</scope>
    <source>
        <strain evidence="7">cv. Huhao1</strain>
        <tissue evidence="6">Leaf</tissue>
    </source>
</reference>
<dbReference type="AlphaFoldDB" id="A0A2U1MAE6"/>
<keyword evidence="7" id="KW-1185">Reference proteome</keyword>
<keyword evidence="3" id="KW-0539">Nucleus</keyword>
<keyword evidence="2" id="KW-0813">Transport</keyword>
<feature type="compositionally biased region" description="Polar residues" evidence="4">
    <location>
        <begin position="10"/>
        <end position="31"/>
    </location>
</feature>
<sequence length="134" mass="15199">MKDSSYDAFHTTQQETYNPNQDLATEGSINEMTEDTSSSRRDRENDLFCAMALSVSDLPAMYTLLSNSLSRDESVRKPAESNLAQSENLPGFCSCLMEVITAKDLASQVDVRLMASLYFKNSINRYWRNKRMST</sequence>
<protein>
    <recommendedName>
        <fullName evidence="5">Importin N-terminal domain-containing protein</fullName>
    </recommendedName>
</protein>
<evidence type="ECO:0000259" key="5">
    <source>
        <dbReference type="PROSITE" id="PS50166"/>
    </source>
</evidence>
<dbReference type="GO" id="GO:0005829">
    <property type="term" value="C:cytosol"/>
    <property type="evidence" value="ECO:0007669"/>
    <property type="project" value="TreeGrafter"/>
</dbReference>
<dbReference type="Gene3D" id="1.25.10.10">
    <property type="entry name" value="Leucine-rich Repeat Variant"/>
    <property type="match status" value="1"/>
</dbReference>
<proteinExistence type="predicted"/>
<dbReference type="PANTHER" id="PTHR10997:SF7">
    <property type="entry name" value="IMPORTIN-11"/>
    <property type="match status" value="1"/>
</dbReference>
<evidence type="ECO:0000256" key="2">
    <source>
        <dbReference type="ARBA" id="ARBA00022448"/>
    </source>
</evidence>
<dbReference type="Pfam" id="PF03810">
    <property type="entry name" value="IBN_N"/>
    <property type="match status" value="1"/>
</dbReference>
<organism evidence="6 7">
    <name type="scientific">Artemisia annua</name>
    <name type="common">Sweet wormwood</name>
    <dbReference type="NCBI Taxonomy" id="35608"/>
    <lineage>
        <taxon>Eukaryota</taxon>
        <taxon>Viridiplantae</taxon>
        <taxon>Streptophyta</taxon>
        <taxon>Embryophyta</taxon>
        <taxon>Tracheophyta</taxon>
        <taxon>Spermatophyta</taxon>
        <taxon>Magnoliopsida</taxon>
        <taxon>eudicotyledons</taxon>
        <taxon>Gunneridae</taxon>
        <taxon>Pentapetalae</taxon>
        <taxon>asterids</taxon>
        <taxon>campanulids</taxon>
        <taxon>Asterales</taxon>
        <taxon>Asteraceae</taxon>
        <taxon>Asteroideae</taxon>
        <taxon>Anthemideae</taxon>
        <taxon>Artemisiinae</taxon>
        <taxon>Artemisia</taxon>
    </lineage>
</organism>